<dbReference type="RefSeq" id="WP_009147814.1">
    <property type="nucleotide sequence ID" value="NZ_CP121471.1"/>
</dbReference>
<evidence type="ECO:0000256" key="14">
    <source>
        <dbReference type="PIRNR" id="PIRNR006337"/>
    </source>
</evidence>
<evidence type="ECO:0000256" key="12">
    <source>
        <dbReference type="ARBA" id="ARBA00034013"/>
    </source>
</evidence>
<dbReference type="SUPFAM" id="SSF81296">
    <property type="entry name" value="E set domains"/>
    <property type="match status" value="1"/>
</dbReference>
<dbReference type="NCBIfam" id="TIGR02402">
    <property type="entry name" value="trehalose_TreZ"/>
    <property type="match status" value="1"/>
</dbReference>
<evidence type="ECO:0000256" key="5">
    <source>
        <dbReference type="ARBA" id="ARBA00015938"/>
    </source>
</evidence>
<dbReference type="PANTHER" id="PTHR43651">
    <property type="entry name" value="1,4-ALPHA-GLUCAN-BRANCHING ENZYME"/>
    <property type="match status" value="1"/>
</dbReference>
<dbReference type="SMART" id="SM00642">
    <property type="entry name" value="Aamy"/>
    <property type="match status" value="1"/>
</dbReference>
<dbReference type="eggNOG" id="COG0296">
    <property type="taxonomic scope" value="Bacteria"/>
</dbReference>
<feature type="site" description="Transition state stabilizer" evidence="16">
    <location>
        <position position="408"/>
    </location>
</feature>
<evidence type="ECO:0000256" key="2">
    <source>
        <dbReference type="ARBA" id="ARBA00005199"/>
    </source>
</evidence>
<evidence type="ECO:0000259" key="17">
    <source>
        <dbReference type="SMART" id="SM00642"/>
    </source>
</evidence>
<proteinExistence type="inferred from homology"/>
<dbReference type="EC" id="3.2.1.141" evidence="4 13"/>
<dbReference type="CDD" id="cd11325">
    <property type="entry name" value="AmyAc_GTHase"/>
    <property type="match status" value="1"/>
</dbReference>
<protein>
    <recommendedName>
        <fullName evidence="5 13">Malto-oligosyltrehalose trehalohydrolase</fullName>
        <shortName evidence="14">MTHase</shortName>
        <ecNumber evidence="4 13">3.2.1.141</ecNumber>
    </recommendedName>
    <alternativeName>
        <fullName evidence="11 14">4-alpha-D-((1-&gt;4)-alpha-D-glucano)trehalose trehalohydrolase</fullName>
    </alternativeName>
    <alternativeName>
        <fullName evidence="10 14">Maltooligosyl trehalose trehalohydrolase</fullName>
    </alternativeName>
</protein>
<feature type="active site" description="Proton donor" evidence="15">
    <location>
        <position position="310"/>
    </location>
</feature>
<reference evidence="19" key="1">
    <citation type="submission" date="2011-06" db="EMBL/GenBank/DDBJ databases">
        <authorList>
            <consortium name="US DOE Joint Genome Institute (JGI-PGF)"/>
            <person name="Lucas S."/>
            <person name="Han J."/>
            <person name="Lapidus A."/>
            <person name="Cheng J.-F."/>
            <person name="Goodwin L."/>
            <person name="Pitluck S."/>
            <person name="Peters L."/>
            <person name="Land M.L."/>
            <person name="Hauser L."/>
            <person name="Vogl K."/>
            <person name="Liu Z."/>
            <person name="Overmann J."/>
            <person name="Frigaard N.-U."/>
            <person name="Bryant D.A."/>
            <person name="Woyke T.J."/>
        </authorList>
    </citation>
    <scope>NUCLEOTIDE SEQUENCE [LARGE SCALE GENOMIC DNA]</scope>
    <source>
        <strain evidence="19">970</strain>
    </source>
</reference>
<sequence length="628" mass="70541">MTERERQARRRLSMPFGCERDVDGRFCFRLWAPAAGELLLRLNSGGREHRIPMERLPGGWYRHSSDLARPGDLYCFELGDGLCVPDPASRYQPLDVHGPSQVVDPQAFDWQDVLWRGRLWHEAVFYELHVGTFSPSGDFAGVEARLDDLRDLGVTAIELMPVADFPGRWNWGYDGALLFAPDSRYGTPDDLKRLVQAAHRRGLMVFLDVVYNHFGPEGNYLHCYAPGFFHPERHTPWGAAMDFDGPDSAPVREFFISNALFWIIEYGFDGLRLDAVDRIVDDSEPDILAELAARVRSGPGLEREVHLVLENDHNDARRYARDGSGRPVVFTAQWNDDAHHALHAALTGEADGVYQDYADAPFHRVGKALAEGFCYQGEPSAFRGGRARGTPSAHLPPLAFVNFLQNHDQIGNRGFGERLEHLVPAPSFEAALALVLLSPTPPLLFMGQEFAATTAFLFFCDLEPGLMGQVNEGRRREFATQSAFSDPARLHAIPVAGDQQTFIASCLDWTERERSPGRERLALHTELLRRRSAHILPLLPRLNSAGRWQRCGRTGLSWRWQTQSGESLCISANLGSVSIECRAGEALAAWPDEPERDRVVPIYEHPVRTDSRWPAGWVCCWIEAAERA</sequence>
<evidence type="ECO:0000256" key="11">
    <source>
        <dbReference type="ARBA" id="ARBA00033284"/>
    </source>
</evidence>
<feature type="active site" description="Nucleophile" evidence="15">
    <location>
        <position position="274"/>
    </location>
</feature>
<dbReference type="CDD" id="cd02853">
    <property type="entry name" value="E_set_MTHase_like_N"/>
    <property type="match status" value="1"/>
</dbReference>
<comment type="pathway">
    <text evidence="2 14">Glycan biosynthesis; trehalose biosynthesis.</text>
</comment>
<dbReference type="STRING" id="631362.Thi970DRAFT_01417"/>
<dbReference type="Proteomes" id="UP000002964">
    <property type="component" value="Unassembled WGS sequence"/>
</dbReference>
<dbReference type="InterPro" id="IPR012768">
    <property type="entry name" value="Trehalose_TreZ"/>
</dbReference>
<evidence type="ECO:0000313" key="19">
    <source>
        <dbReference type="Proteomes" id="UP000002964"/>
    </source>
</evidence>
<evidence type="ECO:0000313" key="18">
    <source>
        <dbReference type="EMBL" id="EIC21228.1"/>
    </source>
</evidence>
<dbReference type="AlphaFoldDB" id="H8Z0C7"/>
<reference evidence="18 19" key="2">
    <citation type="submission" date="2011-11" db="EMBL/GenBank/DDBJ databases">
        <authorList>
            <consortium name="US DOE Joint Genome Institute"/>
            <person name="Lucas S."/>
            <person name="Han J."/>
            <person name="Lapidus A."/>
            <person name="Cheng J.-F."/>
            <person name="Goodwin L."/>
            <person name="Pitluck S."/>
            <person name="Peters L."/>
            <person name="Ovchinnikova G."/>
            <person name="Zhang X."/>
            <person name="Detter J.C."/>
            <person name="Han C."/>
            <person name="Tapia R."/>
            <person name="Land M."/>
            <person name="Hauser L."/>
            <person name="Kyrpides N."/>
            <person name="Ivanova N."/>
            <person name="Pagani I."/>
            <person name="Vogl K."/>
            <person name="Liu Z."/>
            <person name="Overmann J."/>
            <person name="Frigaard N.-U."/>
            <person name="Bryant D."/>
            <person name="Woyke T."/>
        </authorList>
    </citation>
    <scope>NUCLEOTIDE SEQUENCE [LARGE SCALE GENOMIC DNA]</scope>
    <source>
        <strain evidence="18 19">970</strain>
    </source>
</reference>
<comment type="similarity">
    <text evidence="3 14">Belongs to the glycosyl hydrolase 13 family.</text>
</comment>
<evidence type="ECO:0000256" key="8">
    <source>
        <dbReference type="ARBA" id="ARBA00023277"/>
    </source>
</evidence>
<evidence type="ECO:0000256" key="9">
    <source>
        <dbReference type="ARBA" id="ARBA00023295"/>
    </source>
</evidence>
<evidence type="ECO:0000256" key="7">
    <source>
        <dbReference type="ARBA" id="ARBA00022801"/>
    </source>
</evidence>
<name>H8Z0C7_9GAMM</name>
<evidence type="ECO:0000256" key="15">
    <source>
        <dbReference type="PIRSR" id="PIRSR006337-1"/>
    </source>
</evidence>
<dbReference type="GO" id="GO:0033942">
    <property type="term" value="F:4-alpha-D-(1-&gt;4)-alpha-D-glucanotrehalose trehalohydrolase activity"/>
    <property type="evidence" value="ECO:0007669"/>
    <property type="project" value="UniProtKB-EC"/>
</dbReference>
<evidence type="ECO:0000256" key="3">
    <source>
        <dbReference type="ARBA" id="ARBA00008061"/>
    </source>
</evidence>
<organism evidence="18 19">
    <name type="scientific">Thiorhodovibrio frisius</name>
    <dbReference type="NCBI Taxonomy" id="631362"/>
    <lineage>
        <taxon>Bacteria</taxon>
        <taxon>Pseudomonadati</taxon>
        <taxon>Pseudomonadota</taxon>
        <taxon>Gammaproteobacteria</taxon>
        <taxon>Chromatiales</taxon>
        <taxon>Chromatiaceae</taxon>
        <taxon>Thiorhodovibrio</taxon>
    </lineage>
</organism>
<feature type="domain" description="Glycosyl hydrolase family 13 catalytic" evidence="17">
    <location>
        <begin position="127"/>
        <end position="485"/>
    </location>
</feature>
<dbReference type="Gene3D" id="3.20.20.80">
    <property type="entry name" value="Glycosidases"/>
    <property type="match status" value="1"/>
</dbReference>
<evidence type="ECO:0000256" key="13">
    <source>
        <dbReference type="NCBIfam" id="TIGR02402"/>
    </source>
</evidence>
<keyword evidence="7 14" id="KW-0378">Hydrolase</keyword>
<dbReference type="UniPathway" id="UPA00299"/>
<dbReference type="SUPFAM" id="SSF51445">
    <property type="entry name" value="(Trans)glycosidases"/>
    <property type="match status" value="1"/>
</dbReference>
<dbReference type="Gene3D" id="2.60.40.10">
    <property type="entry name" value="Immunoglobulins"/>
    <property type="match status" value="1"/>
</dbReference>
<evidence type="ECO:0000256" key="1">
    <source>
        <dbReference type="ARBA" id="ARBA00004496"/>
    </source>
</evidence>
<dbReference type="HOGENOM" id="CLU_020726_0_0_6"/>
<dbReference type="Gene3D" id="1.10.10.760">
    <property type="entry name" value="E-set domains of sugar-utilizing enzymes"/>
    <property type="match status" value="1"/>
</dbReference>
<comment type="subcellular location">
    <subcellularLocation>
        <location evidence="1 15">Cytoplasm</location>
    </subcellularLocation>
</comment>
<dbReference type="InterPro" id="IPR014756">
    <property type="entry name" value="Ig_E-set"/>
</dbReference>
<dbReference type="InterPro" id="IPR006047">
    <property type="entry name" value="GH13_cat_dom"/>
</dbReference>
<evidence type="ECO:0000256" key="10">
    <source>
        <dbReference type="ARBA" id="ARBA00032057"/>
    </source>
</evidence>
<gene>
    <name evidence="18" type="ORF">Thi970DRAFT_01417</name>
</gene>
<keyword evidence="8" id="KW-0119">Carbohydrate metabolism</keyword>
<dbReference type="PANTHER" id="PTHR43651:SF11">
    <property type="entry name" value="MALTO-OLIGOSYLTREHALOSE TREHALOHYDROLASE"/>
    <property type="match status" value="1"/>
</dbReference>
<dbReference type="EMBL" id="JH603169">
    <property type="protein sequence ID" value="EIC21228.1"/>
    <property type="molecule type" value="Genomic_DNA"/>
</dbReference>
<keyword evidence="9 14" id="KW-0326">Glycosidase</keyword>
<dbReference type="InterPro" id="IPR044901">
    <property type="entry name" value="Trehalose_TreZ_E-set_sf"/>
</dbReference>
<keyword evidence="6" id="KW-0963">Cytoplasm</keyword>
<evidence type="ECO:0000256" key="16">
    <source>
        <dbReference type="PIRSR" id="PIRSR006337-3"/>
    </source>
</evidence>
<evidence type="ECO:0000256" key="4">
    <source>
        <dbReference type="ARBA" id="ARBA00012268"/>
    </source>
</evidence>
<dbReference type="PIRSF" id="PIRSF006337">
    <property type="entry name" value="Trehalose_TreZ"/>
    <property type="match status" value="1"/>
</dbReference>
<dbReference type="InterPro" id="IPR017853">
    <property type="entry name" value="GH"/>
</dbReference>
<dbReference type="GO" id="GO:0005737">
    <property type="term" value="C:cytoplasm"/>
    <property type="evidence" value="ECO:0007669"/>
    <property type="project" value="UniProtKB-SubCell"/>
</dbReference>
<keyword evidence="19" id="KW-1185">Reference proteome</keyword>
<accession>H8Z0C7</accession>
<dbReference type="GO" id="GO:0005992">
    <property type="term" value="P:trehalose biosynthetic process"/>
    <property type="evidence" value="ECO:0007669"/>
    <property type="project" value="UniProtKB-UniRule"/>
</dbReference>
<dbReference type="InterPro" id="IPR013783">
    <property type="entry name" value="Ig-like_fold"/>
</dbReference>
<dbReference type="Pfam" id="PF00128">
    <property type="entry name" value="Alpha-amylase"/>
    <property type="match status" value="1"/>
</dbReference>
<comment type="catalytic activity">
    <reaction evidence="12 14">
        <text>hydrolysis of (1-&gt;4)-alpha-D-glucosidic linkage in 4-alpha-D-[(1-&gt;4)-alpha-D-glucanosyl]n trehalose to yield trehalose and (1-&gt;4)-alpha-D-glucan.</text>
        <dbReference type="EC" id="3.2.1.141"/>
    </reaction>
</comment>
<evidence type="ECO:0000256" key="6">
    <source>
        <dbReference type="ARBA" id="ARBA00022490"/>
    </source>
</evidence>